<dbReference type="Gene3D" id="1.10.3210.10">
    <property type="entry name" value="Hypothetical protein af1432"/>
    <property type="match status" value="1"/>
</dbReference>
<dbReference type="InterPro" id="IPR003607">
    <property type="entry name" value="HD/PDEase_dom"/>
</dbReference>
<dbReference type="OrthoDB" id="9782134at2"/>
<evidence type="ECO:0000256" key="3">
    <source>
        <dbReference type="ARBA" id="ARBA00022741"/>
    </source>
</evidence>
<evidence type="ECO:0000256" key="4">
    <source>
        <dbReference type="ARBA" id="ARBA00022801"/>
    </source>
</evidence>
<dbReference type="RefSeq" id="WP_038023025.1">
    <property type="nucleotide sequence ID" value="NZ_JPVU01000127.1"/>
</dbReference>
<reference evidence="8 9" key="1">
    <citation type="submission" date="2014-08" db="EMBL/GenBank/DDBJ databases">
        <title>Genome sequence of Tetragenococcus muriaticus.</title>
        <authorList>
            <person name="Chuea-nongthon C."/>
            <person name="Rodtong S."/>
            <person name="Yongsawatdigul J."/>
            <person name="Steele J.L."/>
            <person name="Liu X.-y."/>
            <person name="Speers J."/>
            <person name="Glasner J.D."/>
            <person name="Neeno-Eckwall E.C."/>
        </authorList>
    </citation>
    <scope>NUCLEOTIDE SEQUENCE [LARGE SCALE GENOMIC DNA]</scope>
    <source>
        <strain evidence="8 9">PMC-11-5</strain>
    </source>
</reference>
<gene>
    <name evidence="8" type="ORF">TMUPMC115_1194</name>
</gene>
<dbReference type="NCBIfam" id="TIGR00488">
    <property type="entry name" value="bis(5'-nucleosyl)-tetraphosphatase (symmetrical) YqeK"/>
    <property type="match status" value="1"/>
</dbReference>
<dbReference type="EMBL" id="JPVU01000127">
    <property type="protein sequence ID" value="KFN91794.1"/>
    <property type="molecule type" value="Genomic_DNA"/>
</dbReference>
<protein>
    <recommendedName>
        <fullName evidence="1">bis(5'-nucleosyl)-tetraphosphatase (symmetrical)</fullName>
        <ecNumber evidence="1">3.6.1.41</ecNumber>
    </recommendedName>
</protein>
<dbReference type="PANTHER" id="PTHR35795:SF1">
    <property type="entry name" value="BIS(5'-NUCLEOSYL)-TETRAPHOSPHATASE, SYMMETRICAL"/>
    <property type="match status" value="1"/>
</dbReference>
<keyword evidence="2" id="KW-0479">Metal-binding</keyword>
<keyword evidence="4 8" id="KW-0378">Hydrolase</keyword>
<dbReference type="GO" id="GO:0008803">
    <property type="term" value="F:bis(5'-nucleosyl)-tetraphosphatase (symmetrical) activity"/>
    <property type="evidence" value="ECO:0007669"/>
    <property type="project" value="UniProtKB-EC"/>
</dbReference>
<evidence type="ECO:0000259" key="7">
    <source>
        <dbReference type="SMART" id="SM00471"/>
    </source>
</evidence>
<dbReference type="GO" id="GO:0046872">
    <property type="term" value="F:metal ion binding"/>
    <property type="evidence" value="ECO:0007669"/>
    <property type="project" value="UniProtKB-KW"/>
</dbReference>
<dbReference type="InterPro" id="IPR005249">
    <property type="entry name" value="YqeK"/>
</dbReference>
<evidence type="ECO:0000256" key="1">
    <source>
        <dbReference type="ARBA" id="ARBA00012506"/>
    </source>
</evidence>
<dbReference type="EC" id="3.6.1.41" evidence="1"/>
<dbReference type="PATRIC" id="fig|1302649.3.peg.1196"/>
<dbReference type="CDD" id="cd00077">
    <property type="entry name" value="HDc"/>
    <property type="match status" value="1"/>
</dbReference>
<sequence>MHYSEETRATLLEKIQAAMSEKRFQHVLGVEKAALFLAETYGASKEKASVAALTHDYAKERSDEEFKQIIRDYGYDSDLLHWNNAIWHGLLGAELVKQELGITDESILQAIRLHTTGAAQMTLLDKIIYVADYIEPGRDIPGVEKARAIAREDLDEAVAYETKHTLAHLIDIEAPVYPKTIETYNRWVAKKEEI</sequence>
<dbReference type="Proteomes" id="UP000029380">
    <property type="component" value="Unassembled WGS sequence"/>
</dbReference>
<evidence type="ECO:0000313" key="8">
    <source>
        <dbReference type="EMBL" id="KFN91794.1"/>
    </source>
</evidence>
<dbReference type="GO" id="GO:0000166">
    <property type="term" value="F:nucleotide binding"/>
    <property type="evidence" value="ECO:0007669"/>
    <property type="project" value="UniProtKB-KW"/>
</dbReference>
<evidence type="ECO:0000256" key="2">
    <source>
        <dbReference type="ARBA" id="ARBA00022723"/>
    </source>
</evidence>
<name>A0A091C4E5_9ENTE</name>
<dbReference type="PANTHER" id="PTHR35795">
    <property type="entry name" value="SLR1885 PROTEIN"/>
    <property type="match status" value="1"/>
</dbReference>
<dbReference type="InterPro" id="IPR006674">
    <property type="entry name" value="HD_domain"/>
</dbReference>
<evidence type="ECO:0000256" key="5">
    <source>
        <dbReference type="ARBA" id="ARBA00023004"/>
    </source>
</evidence>
<keyword evidence="5" id="KW-0408">Iron</keyword>
<dbReference type="AlphaFoldDB" id="A0A091C4E5"/>
<evidence type="ECO:0000313" key="9">
    <source>
        <dbReference type="Proteomes" id="UP000029380"/>
    </source>
</evidence>
<accession>A0A091C4E5</accession>
<organism evidence="8 9">
    <name type="scientific">Tetragenococcus muriaticus PMC-11-5</name>
    <dbReference type="NCBI Taxonomy" id="1302649"/>
    <lineage>
        <taxon>Bacteria</taxon>
        <taxon>Bacillati</taxon>
        <taxon>Bacillota</taxon>
        <taxon>Bacilli</taxon>
        <taxon>Lactobacillales</taxon>
        <taxon>Enterococcaceae</taxon>
        <taxon>Tetragenococcus</taxon>
    </lineage>
</organism>
<comment type="caution">
    <text evidence="8">The sequence shown here is derived from an EMBL/GenBank/DDBJ whole genome shotgun (WGS) entry which is preliminary data.</text>
</comment>
<feature type="domain" description="HD/PDEase" evidence="7">
    <location>
        <begin position="19"/>
        <end position="146"/>
    </location>
</feature>
<dbReference type="SMART" id="SM00471">
    <property type="entry name" value="HDc"/>
    <property type="match status" value="1"/>
</dbReference>
<keyword evidence="3" id="KW-0547">Nucleotide-binding</keyword>
<dbReference type="InterPro" id="IPR051094">
    <property type="entry name" value="Diverse_Catalytic_Enzymes"/>
</dbReference>
<evidence type="ECO:0000256" key="6">
    <source>
        <dbReference type="ARBA" id="ARBA00049417"/>
    </source>
</evidence>
<proteinExistence type="predicted"/>
<dbReference type="SUPFAM" id="SSF109604">
    <property type="entry name" value="HD-domain/PDEase-like"/>
    <property type="match status" value="1"/>
</dbReference>
<comment type="catalytic activity">
    <reaction evidence="6">
        <text>P(1),P(4)-bis(5'-adenosyl) tetraphosphate + H2O = 2 ADP + 2 H(+)</text>
        <dbReference type="Rhea" id="RHEA:24252"/>
        <dbReference type="ChEBI" id="CHEBI:15377"/>
        <dbReference type="ChEBI" id="CHEBI:15378"/>
        <dbReference type="ChEBI" id="CHEBI:58141"/>
        <dbReference type="ChEBI" id="CHEBI:456216"/>
        <dbReference type="EC" id="3.6.1.41"/>
    </reaction>
</comment>
<dbReference type="Pfam" id="PF01966">
    <property type="entry name" value="HD"/>
    <property type="match status" value="1"/>
</dbReference>